<keyword evidence="2" id="KW-1185">Reference proteome</keyword>
<dbReference type="Proteomes" id="UP000202763">
    <property type="component" value="Segment"/>
</dbReference>
<dbReference type="EMBL" id="KR534323">
    <property type="protein sequence ID" value="AKO60993.1"/>
    <property type="molecule type" value="Genomic_DNA"/>
</dbReference>
<protein>
    <submittedName>
        <fullName evidence="1">Uncharacterized protein</fullName>
    </submittedName>
</protein>
<name>A0A0H4IRT1_9CAUD</name>
<dbReference type="GeneID" id="26796587"/>
<proteinExistence type="predicted"/>
<reference evidence="1 2" key="1">
    <citation type="submission" date="2015-05" db="EMBL/GenBank/DDBJ databases">
        <authorList>
            <person name="Wang D.B."/>
            <person name="Wang M."/>
        </authorList>
    </citation>
    <scope>NUCLEOTIDE SEQUENCE [LARGE SCALE GENOMIC DNA]</scope>
</reference>
<evidence type="ECO:0000313" key="1">
    <source>
        <dbReference type="EMBL" id="AKO60993.1"/>
    </source>
</evidence>
<dbReference type="RefSeq" id="YP_009225526.1">
    <property type="nucleotide sequence ID" value="NC_029094.1"/>
</dbReference>
<evidence type="ECO:0000313" key="2">
    <source>
        <dbReference type="Proteomes" id="UP000202763"/>
    </source>
</evidence>
<organism evidence="1 2">
    <name type="scientific">Pseudoalteromonas phage H101</name>
    <dbReference type="NCBI Taxonomy" id="1654919"/>
    <lineage>
        <taxon>Viruses</taxon>
        <taxon>Duplodnaviria</taxon>
        <taxon>Heunggongvirae</taxon>
        <taxon>Uroviricota</taxon>
        <taxon>Caudoviricetes</taxon>
        <taxon>Shandongvirus</taxon>
        <taxon>Shandongvirus H101</taxon>
    </lineage>
</organism>
<dbReference type="KEGG" id="vg:26796587"/>
<sequence length="58" mass="6358">MKTLSAKTVVRTNKFINEADQDGLAIIKSGAKKALQERDPNGTQYAIALLELELISKL</sequence>
<accession>A0A0H4IRT1</accession>